<proteinExistence type="inferred from homology"/>
<keyword evidence="7" id="KW-1185">Reference proteome</keyword>
<dbReference type="Proteomes" id="UP001164712">
    <property type="component" value="Chromosome"/>
</dbReference>
<comment type="similarity">
    <text evidence="2">Belongs to the invasin protein D family.</text>
</comment>
<evidence type="ECO:0000256" key="1">
    <source>
        <dbReference type="ARBA" id="ARBA00004613"/>
    </source>
</evidence>
<reference evidence="6" key="1">
    <citation type="submission" date="2022-12" db="EMBL/GenBank/DDBJ databases">
        <title>Complete genome sequence of an Australian strain of Rouxiella badensis DAR84756 and resolution of the R. badensis DSM100043 and R. chamberiensis DSM28324 genomes.</title>
        <authorList>
            <person name="Paul S."/>
            <person name="Anderson P.J."/>
            <person name="Maynard G."/>
            <person name="Dyall-Smith M."/>
            <person name="Kudinha T."/>
        </authorList>
    </citation>
    <scope>NUCLEOTIDE SEQUENCE</scope>
    <source>
        <strain evidence="6">DSM 28324</strain>
    </source>
</reference>
<accession>A0ABY7HTC4</accession>
<evidence type="ECO:0000256" key="2">
    <source>
        <dbReference type="ARBA" id="ARBA00007741"/>
    </source>
</evidence>
<dbReference type="Gene3D" id="1.20.1710.10">
    <property type="entry name" value="IpaD-like"/>
    <property type="match status" value="1"/>
</dbReference>
<evidence type="ECO:0000256" key="4">
    <source>
        <dbReference type="ARBA" id="ARBA00023026"/>
    </source>
</evidence>
<evidence type="ECO:0000313" key="6">
    <source>
        <dbReference type="EMBL" id="WAT02662.1"/>
    </source>
</evidence>
<dbReference type="SUPFAM" id="SSF140693">
    <property type="entry name" value="IpaD-like"/>
    <property type="match status" value="1"/>
</dbReference>
<evidence type="ECO:0000256" key="5">
    <source>
        <dbReference type="ARBA" id="ARBA00023054"/>
    </source>
</evidence>
<dbReference type="Pfam" id="PF06511">
    <property type="entry name" value="T3SS_TC"/>
    <property type="match status" value="1"/>
</dbReference>
<evidence type="ECO:0000313" key="7">
    <source>
        <dbReference type="Proteomes" id="UP001164712"/>
    </source>
</evidence>
<gene>
    <name evidence="6" type="ORF">O1V66_09040</name>
</gene>
<dbReference type="InterPro" id="IPR009483">
    <property type="entry name" value="IpaD/BipD/SipD"/>
</dbReference>
<comment type="subcellular location">
    <subcellularLocation>
        <location evidence="1">Secreted</location>
    </subcellularLocation>
</comment>
<dbReference type="EMBL" id="CP114058">
    <property type="protein sequence ID" value="WAT02662.1"/>
    <property type="molecule type" value="Genomic_DNA"/>
</dbReference>
<keyword evidence="3" id="KW-0964">Secreted</keyword>
<keyword evidence="5" id="KW-0175">Coiled coil</keyword>
<name>A0ABY7HTC4_9GAMM</name>
<dbReference type="InterPro" id="IPR036708">
    <property type="entry name" value="BipD-like_sf"/>
</dbReference>
<keyword evidence="4" id="KW-0843">Virulence</keyword>
<dbReference type="RefSeq" id="WP_269128269.1">
    <property type="nucleotide sequence ID" value="NZ_CP114058.1"/>
</dbReference>
<evidence type="ECO:0000256" key="3">
    <source>
        <dbReference type="ARBA" id="ARBA00022525"/>
    </source>
</evidence>
<protein>
    <submittedName>
        <fullName evidence="6">IpaD/SipD/SspD family type III secretion system needle tip protein</fullName>
    </submittedName>
</protein>
<sequence>MKEDYYDVFEGGLAKYIQFYKELGLILAEMASLIKDGADEGKIKYDYKTLHDKLDTLLKKYKDPNGNPNGKLAQLYPVDFSQNTTEADARKWAKDMGLPTSSVIKNASGTYYVAIDLGPLENMKKNIQYPHDSNKEPTNTEYQAWLTGFNAQEEQIKTTISSLTGRFSNANSIYDNVVKILSSTISSLADMSKRYFSI</sequence>
<organism evidence="6 7">
    <name type="scientific">Rouxiella chamberiensis</name>
    <dbReference type="NCBI Taxonomy" id="1513468"/>
    <lineage>
        <taxon>Bacteria</taxon>
        <taxon>Pseudomonadati</taxon>
        <taxon>Pseudomonadota</taxon>
        <taxon>Gammaproteobacteria</taxon>
        <taxon>Enterobacterales</taxon>
        <taxon>Yersiniaceae</taxon>
        <taxon>Rouxiella</taxon>
    </lineage>
</organism>